<dbReference type="Pfam" id="PF03033">
    <property type="entry name" value="Glyco_transf_28"/>
    <property type="match status" value="1"/>
</dbReference>
<dbReference type="GO" id="GO:0005975">
    <property type="term" value="P:carbohydrate metabolic process"/>
    <property type="evidence" value="ECO:0007669"/>
    <property type="project" value="InterPro"/>
</dbReference>
<organism evidence="5">
    <name type="scientific">Fusarium oxysporum f. sp. melonis 26406</name>
    <dbReference type="NCBI Taxonomy" id="1089452"/>
    <lineage>
        <taxon>Eukaryota</taxon>
        <taxon>Fungi</taxon>
        <taxon>Dikarya</taxon>
        <taxon>Ascomycota</taxon>
        <taxon>Pezizomycotina</taxon>
        <taxon>Sordariomycetes</taxon>
        <taxon>Hypocreomycetidae</taxon>
        <taxon>Hypocreales</taxon>
        <taxon>Nectriaceae</taxon>
        <taxon>Fusarium</taxon>
        <taxon>Fusarium oxysporum species complex</taxon>
    </lineage>
</organism>
<evidence type="ECO:0000259" key="3">
    <source>
        <dbReference type="Pfam" id="PF03033"/>
    </source>
</evidence>
<feature type="domain" description="Glycosyltransferase family 28 N-terminal" evidence="3">
    <location>
        <begin position="86"/>
        <end position="245"/>
    </location>
</feature>
<sequence>MVFSLTESNGLGNITIKDADSQNITSGNVQADGRVKVQFHQHAQSVVSWFKGCQSRAVPTEPFKKRSCNTVSLNSQQLVTTPRLNIAIHIIGSRGDVQPFIPVAEALSRPPYSHRVRICTHPIFKHFIESQGIEFFSIGGDPEALMAYMVKNPGLLPSRKSVKAGEIKKRRKEMWEILIGAWRSCIEAGDGMGDRVMAANVRETKDLFIADAIIANPPSMAHIHCAEKLGIPLHMVFTMPWSPTERFSHPLASMTYRGSTDAAVANYLSYIVMELLTWQGLGDLINRFRTRILCLDSISPLWGYQLLTRLRVPYSYLWSQSLIPKPSDWGSHINITGFSFLSLANHYMPPPDLVGFLEKGPPPIYIGFGSIVIDDPPALTQLIFDAVKLAGVRAIISRGWGGIGRGDIPETIYLIGDCPHDWLFQRVSAVVHHGGAGTTAAGIAAGRPTVIVPFFGDQPFWGQMIAQAGAGPKPIPFKELTAEILASSIIFSLKTEVQEAVQKMAERIGAEDGARGTAVDFQERLDIDHLRCDICPDRLAVWRHKTTGIHLSGFAAACLVDKGLLDPRGFKLLRHKNWYVDEGAEHPIVGAVAAASNFVINLGTAASDFSQRLKNRPRWSSRDNKAILPQMSWYNTNRDVHQPTITVNHNEDHDVSSTAREAHQGPPPNTNGNGMTIAELTNPTHNGILKDSIRLAPTEIENFAHKMATKSLLTGEIPTPETKRVPTLHERRKATWKAQEQGPRGHMFYIMHITGRFAADVTKAGLKVPVALVYNVANGFHNYPSYTSNAVEVRQRNEITGLGSGACTAGREFVLGLWDAFSGVVIKPYQGAKAEAGKGFGKGMWNGTLGFVYNLGAGKYSIHIPLLRKQISFLYRDQRLISLAIFGLLGYTLKGIEKEFSKHHLTSLKAEILLIRLRQGIDDFSQATPEGKEMVVERWRCLQSQ</sequence>
<dbReference type="Pfam" id="PF06722">
    <property type="entry name" value="EryCIII-like_C"/>
    <property type="match status" value="1"/>
</dbReference>
<reference evidence="5" key="2">
    <citation type="submission" date="2012-05" db="EMBL/GenBank/DDBJ databases">
        <title>Annotation of the Genome Sequence of Fusarium oxysporum f. sp. melonis 26406.</title>
        <authorList>
            <consortium name="The Broad Institute Genomics Platform"/>
            <person name="Ma L.-J."/>
            <person name="Corby-Kistler H."/>
            <person name="Broz K."/>
            <person name="Gale L.R."/>
            <person name="Jonkers W."/>
            <person name="O'Donnell K."/>
            <person name="Ploetz R."/>
            <person name="Steinberg C."/>
            <person name="Schwartz D.C."/>
            <person name="VanEtten H."/>
            <person name="Zhou S."/>
            <person name="Young S.K."/>
            <person name="Zeng Q."/>
            <person name="Gargeya S."/>
            <person name="Fitzgerald M."/>
            <person name="Abouelleil A."/>
            <person name="Alvarado L."/>
            <person name="Chapman S.B."/>
            <person name="Gainer-Dewar J."/>
            <person name="Goldberg J."/>
            <person name="Griggs A."/>
            <person name="Gujja S."/>
            <person name="Hansen M."/>
            <person name="Howarth C."/>
            <person name="Imamovic A."/>
            <person name="Ireland A."/>
            <person name="Larimer J."/>
            <person name="McCowan C."/>
            <person name="Murphy C."/>
            <person name="Pearson M."/>
            <person name="Poon T.W."/>
            <person name="Priest M."/>
            <person name="Roberts A."/>
            <person name="Saif S."/>
            <person name="Shea T."/>
            <person name="Sykes S."/>
            <person name="Wortman J."/>
            <person name="Nusbaum C."/>
            <person name="Birren B."/>
        </authorList>
    </citation>
    <scope>NUCLEOTIDE SEQUENCE</scope>
    <source>
        <strain evidence="5">26406</strain>
    </source>
</reference>
<dbReference type="PANTHER" id="PTHR48050">
    <property type="entry name" value="STEROL 3-BETA-GLUCOSYLTRANSFERASE"/>
    <property type="match status" value="1"/>
</dbReference>
<gene>
    <name evidence="5" type="ORF">FOMG_17663</name>
</gene>
<name>W9ZXA3_FUSOX</name>
<dbReference type="SUPFAM" id="SSF53756">
    <property type="entry name" value="UDP-Glycosyltransferase/glycogen phosphorylase"/>
    <property type="match status" value="1"/>
</dbReference>
<dbReference type="Gene3D" id="3.40.50.2000">
    <property type="entry name" value="Glycogen Phosphorylase B"/>
    <property type="match status" value="2"/>
</dbReference>
<feature type="compositionally biased region" description="Basic and acidic residues" evidence="2">
    <location>
        <begin position="653"/>
        <end position="663"/>
    </location>
</feature>
<protein>
    <submittedName>
        <fullName evidence="5">Uncharacterized protein</fullName>
    </submittedName>
</protein>
<evidence type="ECO:0000256" key="2">
    <source>
        <dbReference type="SAM" id="MobiDB-lite"/>
    </source>
</evidence>
<evidence type="ECO:0000313" key="5">
    <source>
        <dbReference type="EMBL" id="EXK25706.1"/>
    </source>
</evidence>
<dbReference type="InterPro" id="IPR004276">
    <property type="entry name" value="GlycoTrans_28_N"/>
</dbReference>
<feature type="region of interest" description="Disordered" evidence="2">
    <location>
        <begin position="653"/>
        <end position="676"/>
    </location>
</feature>
<dbReference type="Proteomes" id="UP000030703">
    <property type="component" value="Unassembled WGS sequence"/>
</dbReference>
<evidence type="ECO:0000259" key="4">
    <source>
        <dbReference type="Pfam" id="PF06722"/>
    </source>
</evidence>
<dbReference type="GO" id="GO:0016906">
    <property type="term" value="F:sterol 3-beta-glucosyltransferase activity"/>
    <property type="evidence" value="ECO:0007669"/>
    <property type="project" value="UniProtKB-ARBA"/>
</dbReference>
<keyword evidence="1" id="KW-0808">Transferase</keyword>
<dbReference type="OrthoDB" id="5835829at2759"/>
<reference evidence="5" key="1">
    <citation type="submission" date="2012-04" db="EMBL/GenBank/DDBJ databases">
        <title>The Genome Sequence of Fusarium oxysporum melonis.</title>
        <authorList>
            <consortium name="The Broad Institute Genome Sequencing Platform"/>
            <person name="Ma L.-J."/>
            <person name="Gale L.R."/>
            <person name="Schwartz D.C."/>
            <person name="Zhou S."/>
            <person name="Corby-Kistler H."/>
            <person name="Young S.K."/>
            <person name="Zeng Q."/>
            <person name="Gargeya S."/>
            <person name="Fitzgerald M."/>
            <person name="Haas B."/>
            <person name="Abouelleil A."/>
            <person name="Alvarado L."/>
            <person name="Arachchi H.M."/>
            <person name="Berlin A."/>
            <person name="Brown A."/>
            <person name="Chapman S.B."/>
            <person name="Chen Z."/>
            <person name="Dunbar C."/>
            <person name="Freedman E."/>
            <person name="Gearin G."/>
            <person name="Goldberg J."/>
            <person name="Griggs A."/>
            <person name="Gujja S."/>
            <person name="Heiman D."/>
            <person name="Howarth C."/>
            <person name="Larson L."/>
            <person name="Lui A."/>
            <person name="MacDonald P.J.P."/>
            <person name="Montmayeur A."/>
            <person name="Murphy C."/>
            <person name="Neiman D."/>
            <person name="Pearson M."/>
            <person name="Priest M."/>
            <person name="Roberts A."/>
            <person name="Saif S."/>
            <person name="Shea T."/>
            <person name="Shenoy N."/>
            <person name="Sisk P."/>
            <person name="Stolte C."/>
            <person name="Sykes S."/>
            <person name="Wortman J."/>
            <person name="Nusbaum C."/>
            <person name="Birren B."/>
        </authorList>
    </citation>
    <scope>NUCLEOTIDE SEQUENCE</scope>
    <source>
        <strain evidence="5">26406</strain>
    </source>
</reference>
<dbReference type="VEuPathDB" id="FungiDB:FOMG_17663"/>
<dbReference type="InterPro" id="IPR050426">
    <property type="entry name" value="Glycosyltransferase_28"/>
</dbReference>
<dbReference type="InterPro" id="IPR002213">
    <property type="entry name" value="UDP_glucos_trans"/>
</dbReference>
<accession>W9ZXA3</accession>
<dbReference type="CDD" id="cd03784">
    <property type="entry name" value="GT1_Gtf-like"/>
    <property type="match status" value="1"/>
</dbReference>
<dbReference type="EMBL" id="JH659386">
    <property type="protein sequence ID" value="EXK25706.1"/>
    <property type="molecule type" value="Genomic_DNA"/>
</dbReference>
<dbReference type="InterPro" id="IPR010610">
    <property type="entry name" value="EryCIII-like_C"/>
</dbReference>
<dbReference type="AlphaFoldDB" id="W9ZXA3"/>
<proteinExistence type="predicted"/>
<evidence type="ECO:0000256" key="1">
    <source>
        <dbReference type="ARBA" id="ARBA00022679"/>
    </source>
</evidence>
<feature type="domain" description="Erythromycin biosynthesis protein CIII-like C-terminal" evidence="4">
    <location>
        <begin position="406"/>
        <end position="507"/>
    </location>
</feature>
<dbReference type="FunFam" id="3.40.50.2000:FF:000009">
    <property type="entry name" value="Sterol 3-beta-glucosyltransferase UGT80A2"/>
    <property type="match status" value="1"/>
</dbReference>
<dbReference type="PANTHER" id="PTHR48050:SF13">
    <property type="entry name" value="STEROL 3-BETA-GLUCOSYLTRANSFERASE UGT80A2"/>
    <property type="match status" value="1"/>
</dbReference>